<feature type="domain" description="Glycosyl transferase family 1" evidence="3">
    <location>
        <begin position="218"/>
        <end position="357"/>
    </location>
</feature>
<organism evidence="5 6">
    <name type="scientific">Sphingomonas aerophila</name>
    <dbReference type="NCBI Taxonomy" id="1344948"/>
    <lineage>
        <taxon>Bacteria</taxon>
        <taxon>Pseudomonadati</taxon>
        <taxon>Pseudomonadota</taxon>
        <taxon>Alphaproteobacteria</taxon>
        <taxon>Sphingomonadales</taxon>
        <taxon>Sphingomonadaceae</taxon>
        <taxon>Sphingomonas</taxon>
    </lineage>
</organism>
<dbReference type="InterPro" id="IPR001296">
    <property type="entry name" value="Glyco_trans_1"/>
</dbReference>
<dbReference type="SUPFAM" id="SSF53756">
    <property type="entry name" value="UDP-Glycosyltransferase/glycogen phosphorylase"/>
    <property type="match status" value="1"/>
</dbReference>
<evidence type="ECO:0000313" key="6">
    <source>
        <dbReference type="Proteomes" id="UP000546200"/>
    </source>
</evidence>
<keyword evidence="2 5" id="KW-0808">Transferase</keyword>
<proteinExistence type="predicted"/>
<dbReference type="CDD" id="cd03811">
    <property type="entry name" value="GT4_GT28_WabH-like"/>
    <property type="match status" value="1"/>
</dbReference>
<evidence type="ECO:0000256" key="1">
    <source>
        <dbReference type="ARBA" id="ARBA00022676"/>
    </source>
</evidence>
<dbReference type="EMBL" id="JACIJK010000001">
    <property type="protein sequence ID" value="MBB5713712.1"/>
    <property type="molecule type" value="Genomic_DNA"/>
</dbReference>
<dbReference type="InterPro" id="IPR028098">
    <property type="entry name" value="Glyco_trans_4-like_N"/>
</dbReference>
<sequence>MSAGKRSLAGQYGLEQGSHMGSQQLNAHTQRRGASHIMTVATDLKGGGVERAALRLAAGWIAAGRRVTLVAGSLDGPLATELPDGIETLVLGRASIRRLFELPRIVRRLAPDLLFIPGNHYTSVAAWTRLRLGRRCPPIVGKVSNAPVRVDHGALVAAGHRAWLDLHRRFLDRAVAMTDATARQSEELMAMPGRVAVIPNPPARAIAGAPLPPLPSGRFVLGVGRLVPQKRWDRLIAALPRLSDPTVSLLILGEGERRAELEAQLAALGLQNRVFLPGNAADPLPVMARAEVMALVSDFEGVPGVLHEALSVGTPVVATRSTLAIDEILTDPALGTAVPLDDPDALVAALETWLRSDAIRPTAVPPPGTDSAVRYLQLFDQLVG</sequence>
<dbReference type="Pfam" id="PF00534">
    <property type="entry name" value="Glycos_transf_1"/>
    <property type="match status" value="1"/>
</dbReference>
<evidence type="ECO:0000313" key="5">
    <source>
        <dbReference type="EMBL" id="MBB5713712.1"/>
    </source>
</evidence>
<evidence type="ECO:0000259" key="3">
    <source>
        <dbReference type="Pfam" id="PF00534"/>
    </source>
</evidence>
<reference evidence="5 6" key="1">
    <citation type="submission" date="2020-08" db="EMBL/GenBank/DDBJ databases">
        <title>Genomic Encyclopedia of Type Strains, Phase IV (KMG-IV): sequencing the most valuable type-strain genomes for metagenomic binning, comparative biology and taxonomic classification.</title>
        <authorList>
            <person name="Goeker M."/>
        </authorList>
    </citation>
    <scope>NUCLEOTIDE SEQUENCE [LARGE SCALE GENOMIC DNA]</scope>
    <source>
        <strain evidence="5 6">DSM 100044</strain>
    </source>
</reference>
<name>A0A7W9BAQ1_9SPHN</name>
<dbReference type="GO" id="GO:0016757">
    <property type="term" value="F:glycosyltransferase activity"/>
    <property type="evidence" value="ECO:0007669"/>
    <property type="project" value="UniProtKB-KW"/>
</dbReference>
<dbReference type="Gene3D" id="3.40.50.2000">
    <property type="entry name" value="Glycogen Phosphorylase B"/>
    <property type="match status" value="2"/>
</dbReference>
<dbReference type="Proteomes" id="UP000546200">
    <property type="component" value="Unassembled WGS sequence"/>
</dbReference>
<dbReference type="PANTHER" id="PTHR12526">
    <property type="entry name" value="GLYCOSYLTRANSFERASE"/>
    <property type="match status" value="1"/>
</dbReference>
<gene>
    <name evidence="5" type="ORF">FHS94_000531</name>
</gene>
<evidence type="ECO:0000259" key="4">
    <source>
        <dbReference type="Pfam" id="PF13439"/>
    </source>
</evidence>
<evidence type="ECO:0000256" key="2">
    <source>
        <dbReference type="ARBA" id="ARBA00022679"/>
    </source>
</evidence>
<protein>
    <submittedName>
        <fullName evidence="5">Glycosyltransferase involved in cell wall biosynthesis</fullName>
    </submittedName>
</protein>
<dbReference type="AlphaFoldDB" id="A0A7W9BAQ1"/>
<comment type="caution">
    <text evidence="5">The sequence shown here is derived from an EMBL/GenBank/DDBJ whole genome shotgun (WGS) entry which is preliminary data.</text>
</comment>
<keyword evidence="6" id="KW-1185">Reference proteome</keyword>
<dbReference type="PANTHER" id="PTHR12526:SF510">
    <property type="entry name" value="D-INOSITOL 3-PHOSPHATE GLYCOSYLTRANSFERASE"/>
    <property type="match status" value="1"/>
</dbReference>
<accession>A0A7W9BAQ1</accession>
<dbReference type="Pfam" id="PF13439">
    <property type="entry name" value="Glyco_transf_4"/>
    <property type="match status" value="1"/>
</dbReference>
<keyword evidence="1" id="KW-0328">Glycosyltransferase</keyword>
<feature type="domain" description="Glycosyltransferase subfamily 4-like N-terminal" evidence="4">
    <location>
        <begin position="47"/>
        <end position="200"/>
    </location>
</feature>